<dbReference type="InterPro" id="IPR029063">
    <property type="entry name" value="SAM-dependent_MTases_sf"/>
</dbReference>
<keyword evidence="1 6" id="KW-0489">Methyltransferase</keyword>
<evidence type="ECO:0000313" key="7">
    <source>
        <dbReference type="Proteomes" id="UP001430356"/>
    </source>
</evidence>
<dbReference type="GO" id="GO:0008168">
    <property type="term" value="F:methyltransferase activity"/>
    <property type="evidence" value="ECO:0007669"/>
    <property type="project" value="UniProtKB-KW"/>
</dbReference>
<dbReference type="CDD" id="cd02440">
    <property type="entry name" value="AdoMet_MTases"/>
    <property type="match status" value="1"/>
</dbReference>
<organism evidence="6 7">
    <name type="scientific">Novymonas esmeraldas</name>
    <dbReference type="NCBI Taxonomy" id="1808958"/>
    <lineage>
        <taxon>Eukaryota</taxon>
        <taxon>Discoba</taxon>
        <taxon>Euglenozoa</taxon>
        <taxon>Kinetoplastea</taxon>
        <taxon>Metakinetoplastina</taxon>
        <taxon>Trypanosomatida</taxon>
        <taxon>Trypanosomatidae</taxon>
        <taxon>Novymonas</taxon>
    </lineage>
</organism>
<dbReference type="GO" id="GO:0006629">
    <property type="term" value="P:lipid metabolic process"/>
    <property type="evidence" value="ECO:0007669"/>
    <property type="project" value="UniProtKB-KW"/>
</dbReference>
<evidence type="ECO:0000256" key="5">
    <source>
        <dbReference type="SAM" id="MobiDB-lite"/>
    </source>
</evidence>
<comment type="caution">
    <text evidence="6">The sequence shown here is derived from an EMBL/GenBank/DDBJ whole genome shotgun (WGS) entry which is preliminary data.</text>
</comment>
<dbReference type="Pfam" id="PF02353">
    <property type="entry name" value="CMAS"/>
    <property type="match status" value="1"/>
</dbReference>
<keyword evidence="2" id="KW-0808">Transferase</keyword>
<dbReference type="AlphaFoldDB" id="A0AAW0F8F7"/>
<feature type="compositionally biased region" description="Basic and acidic residues" evidence="5">
    <location>
        <begin position="32"/>
        <end position="43"/>
    </location>
</feature>
<dbReference type="SUPFAM" id="SSF53335">
    <property type="entry name" value="S-adenosyl-L-methionine-dependent methyltransferases"/>
    <property type="match status" value="1"/>
</dbReference>
<evidence type="ECO:0000256" key="2">
    <source>
        <dbReference type="ARBA" id="ARBA00022679"/>
    </source>
</evidence>
<evidence type="ECO:0000256" key="3">
    <source>
        <dbReference type="ARBA" id="ARBA00022691"/>
    </source>
</evidence>
<dbReference type="EMBL" id="JAECZO010000021">
    <property type="protein sequence ID" value="KAK7201877.1"/>
    <property type="molecule type" value="Genomic_DNA"/>
</dbReference>
<keyword evidence="3" id="KW-0949">S-adenosyl-L-methionine</keyword>
<feature type="region of interest" description="Disordered" evidence="5">
    <location>
        <begin position="29"/>
        <end position="58"/>
    </location>
</feature>
<evidence type="ECO:0000256" key="4">
    <source>
        <dbReference type="ARBA" id="ARBA00023098"/>
    </source>
</evidence>
<accession>A0AAW0F8F7</accession>
<evidence type="ECO:0000313" key="6">
    <source>
        <dbReference type="EMBL" id="KAK7201877.1"/>
    </source>
</evidence>
<dbReference type="NCBIfam" id="NF008686">
    <property type="entry name" value="PRK11705.1"/>
    <property type="match status" value="1"/>
</dbReference>
<evidence type="ECO:0000256" key="1">
    <source>
        <dbReference type="ARBA" id="ARBA00022603"/>
    </source>
</evidence>
<gene>
    <name evidence="6" type="ORF">NESM_000255100</name>
</gene>
<keyword evidence="4" id="KW-0443">Lipid metabolism</keyword>
<dbReference type="GO" id="GO:0032259">
    <property type="term" value="P:methylation"/>
    <property type="evidence" value="ECO:0007669"/>
    <property type="project" value="UniProtKB-KW"/>
</dbReference>
<dbReference type="Gene3D" id="3.40.50.150">
    <property type="entry name" value="Vaccinia Virus protein VP39"/>
    <property type="match status" value="1"/>
</dbReference>
<name>A0AAW0F8F7_9TRYP</name>
<dbReference type="PANTHER" id="PTHR43667">
    <property type="entry name" value="CYCLOPROPANE-FATTY-ACYL-PHOSPHOLIPID SYNTHASE"/>
    <property type="match status" value="1"/>
</dbReference>
<protein>
    <submittedName>
        <fullName evidence="6">Methyltransferase-like protein</fullName>
    </submittedName>
</protein>
<dbReference type="PANTHER" id="PTHR43667:SF1">
    <property type="entry name" value="CYCLOPROPANE-FATTY-ACYL-PHOSPHOLIPID SYNTHASE"/>
    <property type="match status" value="1"/>
</dbReference>
<proteinExistence type="predicted"/>
<sequence>MIQSAHVNSHREEEGERVTATAAAAMLSVESHTPESHESHEPVPRLTKHHSNSNSSENRYHAAAAAIKGADHNTGECSHRAVDYGGPRGNGSSFAMDAATYTRLNAKESKYRELTQKILKRCGITIDGDKPYDIVVHNPRLYRRVIQSGSLGLGEAFMEGWWDTRDFHALDDFFKRLLQGGVEYYFPNNAKDMVNILRAKLFNPQTKSRSRKVGMQHYDIGNEFFRSMLGPRMQYSCAYWERHVGAVEEESVQAVATLDEAQELKLRMIGEKLRLRPGMEVLDCGCGWGALAAFLSETYQVKVTGITISEEQRDGAAARVKDDPRVTILKRDYRDLSFDKKFDRIVSVGMFEHVGPKNYNTFFKHMRRLLRDDDPEAVVLLHTIGSKTTMDSADQWYLKYIFPGGCLPSVANIGKSIEKYFVMEDLHNFGFFYGLTLLAWRENFLAHWNTSAERAKSGADVFFRMFYYYLSSSAGAFEARDLQLWQMVLSPKGTPGYASVYRP</sequence>
<keyword evidence="7" id="KW-1185">Reference proteome</keyword>
<dbReference type="Proteomes" id="UP001430356">
    <property type="component" value="Unassembled WGS sequence"/>
</dbReference>
<dbReference type="InterPro" id="IPR050723">
    <property type="entry name" value="CFA/CMAS"/>
</dbReference>
<reference evidence="6 7" key="1">
    <citation type="journal article" date="2021" name="MBio">
        <title>A New Model Trypanosomatid, Novymonas esmeraldas: Genomic Perception of Its 'Candidatus Pandoraea novymonadis' Endosymbiont.</title>
        <authorList>
            <person name="Zakharova A."/>
            <person name="Saura A."/>
            <person name="Butenko A."/>
            <person name="Podesvova L."/>
            <person name="Warmusova S."/>
            <person name="Kostygov A.Y."/>
            <person name="Nenarokova A."/>
            <person name="Lukes J."/>
            <person name="Opperdoes F.R."/>
            <person name="Yurchenko V."/>
        </authorList>
    </citation>
    <scope>NUCLEOTIDE SEQUENCE [LARGE SCALE GENOMIC DNA]</scope>
    <source>
        <strain evidence="6 7">E262AT.01</strain>
    </source>
</reference>